<dbReference type="InterPro" id="IPR048406">
    <property type="entry name" value="GldM_Ig-like-2"/>
</dbReference>
<accession>A0AAE3RCI2</accession>
<reference evidence="5" key="1">
    <citation type="submission" date="2023-05" db="EMBL/GenBank/DDBJ databases">
        <authorList>
            <person name="Zhang X."/>
        </authorList>
    </citation>
    <scope>NUCLEOTIDE SEQUENCE</scope>
    <source>
        <strain evidence="5">BD1B2-1</strain>
    </source>
</reference>
<name>A0AAE3RCI2_9BACT</name>
<dbReference type="Proteomes" id="UP001232063">
    <property type="component" value="Unassembled WGS sequence"/>
</dbReference>
<evidence type="ECO:0000259" key="3">
    <source>
        <dbReference type="Pfam" id="PF21601"/>
    </source>
</evidence>
<feature type="domain" description="Gliding motility-associated protein GldM N-terminal" evidence="2">
    <location>
        <begin position="31"/>
        <end position="217"/>
    </location>
</feature>
<proteinExistence type="predicted"/>
<evidence type="ECO:0000259" key="2">
    <source>
        <dbReference type="Pfam" id="PF12081"/>
    </source>
</evidence>
<dbReference type="RefSeq" id="WP_314516851.1">
    <property type="nucleotide sequence ID" value="NZ_JASJOU010000014.1"/>
</dbReference>
<dbReference type="InterPro" id="IPR019859">
    <property type="entry name" value="Motility-assoc_prot_GldM"/>
</dbReference>
<feature type="domain" description="Gliding motility-associated protein GldM first immunoglobulin-like" evidence="3">
    <location>
        <begin position="223"/>
        <end position="325"/>
    </location>
</feature>
<evidence type="ECO:0000313" key="6">
    <source>
        <dbReference type="Proteomes" id="UP001232063"/>
    </source>
</evidence>
<feature type="domain" description="Gliding motility-associated protein GldM second immunoglobulin-like" evidence="4">
    <location>
        <begin position="327"/>
        <end position="405"/>
    </location>
</feature>
<gene>
    <name evidence="5" type="primary">gldM</name>
    <name evidence="5" type="ORF">QNI22_30775</name>
</gene>
<dbReference type="Pfam" id="PF21601">
    <property type="entry name" value="GldM_2nd"/>
    <property type="match status" value="1"/>
</dbReference>
<sequence>MAGGKETVRQKMVGMMYLVLTALLALQVSSEIVKKFELINTSLEQSTSAAESNNDKMVEAIAKEATGDKAKVLTAAKEVKEKTSKALAALEEYKKSLIAATGGINPENNQFKNPNGETDVESLMIGAEGAKNGKGYEMRKLIEDHVASINSIAKTNFPSLTLDAKEVNGLKDDEAQKNKDFVELNFQATPMVAALAVISQKQSEIARYEAEALKKLAADLNVGVIKFDKIVAMVRPEARTIAAGTSYKAEMFLAASSSGITPSMTFNGRGIPVSNGMGKVDFKASASNYDKEGKSKQTWKGTISFRSPSGKDTAFSVTEEYTVVKPVIQVQSQSVNALYANCGNELKFTVPALGADYRPSFSVSGGSHFTGANIGDITIVPTGTQVAVTVSSGGATIGTENFKVRPVPKPAMKVFSNGRELDTKRGLSAPYPNSLEIRLVPDEGFANLLPKDARFKATSTEVYLVRGSRPVGSAKGDDRLSLGGLVSQMRAGDRLVIEVKDVKRMNFKGQLIESGIAGSTIVSASLN</sequence>
<dbReference type="EMBL" id="JASJOU010000014">
    <property type="protein sequence ID" value="MDJ1505088.1"/>
    <property type="molecule type" value="Genomic_DNA"/>
</dbReference>
<dbReference type="Pfam" id="PF12081">
    <property type="entry name" value="GldM_1st"/>
    <property type="match status" value="1"/>
</dbReference>
<evidence type="ECO:0000259" key="1">
    <source>
        <dbReference type="Pfam" id="PF12080"/>
    </source>
</evidence>
<evidence type="ECO:0000259" key="4">
    <source>
        <dbReference type="Pfam" id="PF21602"/>
    </source>
</evidence>
<dbReference type="Pfam" id="PF12080">
    <property type="entry name" value="GldM_4th"/>
    <property type="match status" value="1"/>
</dbReference>
<feature type="domain" description="Gliding motility-associated protein GldM C-terminal" evidence="1">
    <location>
        <begin position="408"/>
        <end position="514"/>
    </location>
</feature>
<dbReference type="Pfam" id="PF21602">
    <property type="entry name" value="GldM_3rd"/>
    <property type="match status" value="1"/>
</dbReference>
<organism evidence="5 6">
    <name type="scientific">Xanthocytophaga agilis</name>
    <dbReference type="NCBI Taxonomy" id="3048010"/>
    <lineage>
        <taxon>Bacteria</taxon>
        <taxon>Pseudomonadati</taxon>
        <taxon>Bacteroidota</taxon>
        <taxon>Cytophagia</taxon>
        <taxon>Cytophagales</taxon>
        <taxon>Rhodocytophagaceae</taxon>
        <taxon>Xanthocytophaga</taxon>
    </lineage>
</organism>
<keyword evidence="6" id="KW-1185">Reference proteome</keyword>
<evidence type="ECO:0000313" key="5">
    <source>
        <dbReference type="EMBL" id="MDJ1505088.1"/>
    </source>
</evidence>
<dbReference type="InterPro" id="IPR022719">
    <property type="entry name" value="Motility-assoc_prot_GldM_C"/>
</dbReference>
<dbReference type="InterPro" id="IPR048405">
    <property type="entry name" value="GldM_Ig-like-1"/>
</dbReference>
<dbReference type="NCBIfam" id="TIGR03517">
    <property type="entry name" value="GldM_gliding"/>
    <property type="match status" value="1"/>
</dbReference>
<dbReference type="AlphaFoldDB" id="A0AAE3RCI2"/>
<dbReference type="InterPro" id="IPR022720">
    <property type="entry name" value="Motility-assoc_prot_GldM_N"/>
</dbReference>
<protein>
    <submittedName>
        <fullName evidence="5">Gliding motility protein GldM</fullName>
    </submittedName>
</protein>
<comment type="caution">
    <text evidence="5">The sequence shown here is derived from an EMBL/GenBank/DDBJ whole genome shotgun (WGS) entry which is preliminary data.</text>
</comment>